<organism evidence="1 2">
    <name type="scientific">Neisseria montereyensis</name>
    <dbReference type="NCBI Taxonomy" id="2973938"/>
    <lineage>
        <taxon>Bacteria</taxon>
        <taxon>Pseudomonadati</taxon>
        <taxon>Pseudomonadota</taxon>
        <taxon>Betaproteobacteria</taxon>
        <taxon>Neisseriales</taxon>
        <taxon>Neisseriaceae</taxon>
        <taxon>Neisseria</taxon>
    </lineage>
</organism>
<dbReference type="Proteomes" id="UP001166947">
    <property type="component" value="Unassembled WGS sequence"/>
</dbReference>
<dbReference type="EMBL" id="JANUXW010000012">
    <property type="protein sequence ID" value="MCS4534613.1"/>
    <property type="molecule type" value="Genomic_DNA"/>
</dbReference>
<reference evidence="1" key="1">
    <citation type="submission" date="2022-08" db="EMBL/GenBank/DDBJ databases">
        <authorList>
            <person name="Volokhov D.V."/>
            <person name="Furtak V.A."/>
            <person name="Zagorodnyaya T.A."/>
        </authorList>
    </citation>
    <scope>NUCLEOTIDE SEQUENCE</scope>
    <source>
        <strain evidence="1">CSL10203-ORH2</strain>
    </source>
</reference>
<gene>
    <name evidence="1" type="ORF">NXS09_09955</name>
</gene>
<keyword evidence="2" id="KW-1185">Reference proteome</keyword>
<comment type="caution">
    <text evidence="1">The sequence shown here is derived from an EMBL/GenBank/DDBJ whole genome shotgun (WGS) entry which is preliminary data.</text>
</comment>
<dbReference type="RefSeq" id="WP_259292371.1">
    <property type="nucleotide sequence ID" value="NZ_JANUXW010000012.1"/>
</dbReference>
<sequence>MNAPKISDGLFQRRTTVSARFAVIYRNLIVYQKTTVVVSVKTANVFDRPSESIDTLAL</sequence>
<protein>
    <recommendedName>
        <fullName evidence="3">Transposase</fullName>
    </recommendedName>
</protein>
<evidence type="ECO:0008006" key="3">
    <source>
        <dbReference type="Google" id="ProtNLM"/>
    </source>
</evidence>
<evidence type="ECO:0000313" key="2">
    <source>
        <dbReference type="Proteomes" id="UP001166947"/>
    </source>
</evidence>
<proteinExistence type="predicted"/>
<name>A0ABT2FEJ5_9NEIS</name>
<accession>A0ABT2FEJ5</accession>
<reference evidence="1" key="2">
    <citation type="journal article" date="2023" name="Curr. Microbiol.">
        <title>Neisseria montereyensis sp. nov., Isolated from Oropharynx of California Sea Lion (Zalophus californianus): Genomic, Phylogenetic, and Phenotypic Study.</title>
        <authorList>
            <person name="Volokhov D.V."/>
            <person name="Zagorodnyaya T.A."/>
            <person name="Furtak V.A."/>
            <person name="Nattanmai G."/>
            <person name="Randall L."/>
            <person name="Jose S."/>
            <person name="Gao Y."/>
            <person name="Gulland F.M."/>
            <person name="Eisenberg T."/>
            <person name="Delmonte P."/>
            <person name="Blom J."/>
            <person name="Mitchell K.K."/>
        </authorList>
    </citation>
    <scope>NUCLEOTIDE SEQUENCE</scope>
    <source>
        <strain evidence="1">CSL10203-ORH2</strain>
    </source>
</reference>
<evidence type="ECO:0000313" key="1">
    <source>
        <dbReference type="EMBL" id="MCS4534613.1"/>
    </source>
</evidence>